<keyword evidence="3 11" id="KW-0812">Transmembrane</keyword>
<dbReference type="PANTHER" id="PTHR19357:SF2">
    <property type="entry name" value="TRIGGERING RECEPTOR EXPRESSED ON MYELOID CELLS 3"/>
    <property type="match status" value="1"/>
</dbReference>
<dbReference type="Pfam" id="PF07686">
    <property type="entry name" value="V-set"/>
    <property type="match status" value="1"/>
</dbReference>
<evidence type="ECO:0000256" key="7">
    <source>
        <dbReference type="ARBA" id="ARBA00023157"/>
    </source>
</evidence>
<evidence type="ECO:0000256" key="6">
    <source>
        <dbReference type="ARBA" id="ARBA00023136"/>
    </source>
</evidence>
<dbReference type="Gene3D" id="2.60.40.10">
    <property type="entry name" value="Immunoglobulins"/>
    <property type="match status" value="1"/>
</dbReference>
<dbReference type="InterPro" id="IPR013783">
    <property type="entry name" value="Ig-like_fold"/>
</dbReference>
<evidence type="ECO:0000256" key="3">
    <source>
        <dbReference type="ARBA" id="ARBA00022692"/>
    </source>
</evidence>
<feature type="signal peptide" evidence="12">
    <location>
        <begin position="1"/>
        <end position="29"/>
    </location>
</feature>
<keyword evidence="7" id="KW-1015">Disulfide bond</keyword>
<evidence type="ECO:0000256" key="5">
    <source>
        <dbReference type="ARBA" id="ARBA00022989"/>
    </source>
</evidence>
<dbReference type="EMBL" id="JABWUV010000007">
    <property type="protein sequence ID" value="KAF6342292.1"/>
    <property type="molecule type" value="Genomic_DNA"/>
</dbReference>
<proteinExistence type="predicted"/>
<dbReference type="GO" id="GO:0005886">
    <property type="term" value="C:plasma membrane"/>
    <property type="evidence" value="ECO:0007669"/>
    <property type="project" value="UniProtKB-SubCell"/>
</dbReference>
<evidence type="ECO:0000256" key="10">
    <source>
        <dbReference type="ARBA" id="ARBA00023319"/>
    </source>
</evidence>
<dbReference type="GO" id="GO:0030593">
    <property type="term" value="P:neutrophil chemotaxis"/>
    <property type="evidence" value="ECO:0007669"/>
    <property type="project" value="TreeGrafter"/>
</dbReference>
<evidence type="ECO:0000256" key="12">
    <source>
        <dbReference type="SAM" id="SignalP"/>
    </source>
</evidence>
<accession>A0A7J7WYN7</accession>
<protein>
    <recommendedName>
        <fullName evidence="13">Ig-like domain-containing protein</fullName>
    </recommendedName>
</protein>
<dbReference type="PANTHER" id="PTHR19357">
    <property type="entry name" value="TRIGGERING RECEPTOR EXPRESSED ON MYELOID CELLS 1"/>
    <property type="match status" value="1"/>
</dbReference>
<evidence type="ECO:0000313" key="14">
    <source>
        <dbReference type="EMBL" id="KAF6342290.1"/>
    </source>
</evidence>
<evidence type="ECO:0000256" key="4">
    <source>
        <dbReference type="ARBA" id="ARBA00022729"/>
    </source>
</evidence>
<keyword evidence="10" id="KW-0393">Immunoglobulin domain</keyword>
<dbReference type="InterPro" id="IPR007110">
    <property type="entry name" value="Ig-like_dom"/>
</dbReference>
<evidence type="ECO:0000256" key="8">
    <source>
        <dbReference type="ARBA" id="ARBA00023170"/>
    </source>
</evidence>
<reference evidence="14 15" key="1">
    <citation type="journal article" date="2020" name="Nature">
        <title>Six reference-quality genomes reveal evolution of bat adaptations.</title>
        <authorList>
            <person name="Jebb D."/>
            <person name="Huang Z."/>
            <person name="Pippel M."/>
            <person name="Hughes G.M."/>
            <person name="Lavrichenko K."/>
            <person name="Devanna P."/>
            <person name="Winkler S."/>
            <person name="Jermiin L.S."/>
            <person name="Skirmuntt E.C."/>
            <person name="Katzourakis A."/>
            <person name="Burkitt-Gray L."/>
            <person name="Ray D.A."/>
            <person name="Sullivan K.A.M."/>
            <person name="Roscito J.G."/>
            <person name="Kirilenko B.M."/>
            <person name="Davalos L.M."/>
            <person name="Corthals A.P."/>
            <person name="Power M.L."/>
            <person name="Jones G."/>
            <person name="Ransome R.D."/>
            <person name="Dechmann D.K.N."/>
            <person name="Locatelli A.G."/>
            <person name="Puechmaille S.J."/>
            <person name="Fedrigo O."/>
            <person name="Jarvis E.D."/>
            <person name="Hiller M."/>
            <person name="Vernes S.C."/>
            <person name="Myers E.W."/>
            <person name="Teeling E.C."/>
        </authorList>
    </citation>
    <scope>NUCLEOTIDE SEQUENCE [LARGE SCALE GENOMIC DNA]</scope>
    <source>
        <strain evidence="14">MMyoMyo1</strain>
        <tissue evidence="14">Flight muscle</tissue>
    </source>
</reference>
<comment type="caution">
    <text evidence="14">The sequence shown here is derived from an EMBL/GenBank/DDBJ whole genome shotgun (WGS) entry which is preliminary data.</text>
</comment>
<keyword evidence="9" id="KW-0325">Glycoprotein</keyword>
<feature type="chain" id="PRO_5033594797" description="Ig-like domain-containing protein" evidence="12">
    <location>
        <begin position="30"/>
        <end position="198"/>
    </location>
</feature>
<evidence type="ECO:0000256" key="1">
    <source>
        <dbReference type="ARBA" id="ARBA00004251"/>
    </source>
</evidence>
<dbReference type="Proteomes" id="UP000527355">
    <property type="component" value="Unassembled WGS sequence"/>
</dbReference>
<feature type="domain" description="Ig-like" evidence="13">
    <location>
        <begin position="39"/>
        <end position="129"/>
    </location>
</feature>
<dbReference type="EMBL" id="JABWUV010000007">
    <property type="protein sequence ID" value="KAF6342290.1"/>
    <property type="molecule type" value="Genomic_DNA"/>
</dbReference>
<dbReference type="SUPFAM" id="SSF48726">
    <property type="entry name" value="Immunoglobulin"/>
    <property type="match status" value="1"/>
</dbReference>
<keyword evidence="5 11" id="KW-1133">Transmembrane helix</keyword>
<keyword evidence="2" id="KW-1003">Cell membrane</keyword>
<dbReference type="PROSITE" id="PS50835">
    <property type="entry name" value="IG_LIKE"/>
    <property type="match status" value="1"/>
</dbReference>
<dbReference type="OrthoDB" id="8959642at2759"/>
<dbReference type="InterPro" id="IPR013106">
    <property type="entry name" value="Ig_V-set"/>
</dbReference>
<keyword evidence="15" id="KW-1185">Reference proteome</keyword>
<evidence type="ECO:0000256" key="11">
    <source>
        <dbReference type="SAM" id="Phobius"/>
    </source>
</evidence>
<evidence type="ECO:0000256" key="9">
    <source>
        <dbReference type="ARBA" id="ARBA00023180"/>
    </source>
</evidence>
<gene>
    <name evidence="14" type="ORF">mMyoMyo1_019711</name>
</gene>
<organism evidence="14 15">
    <name type="scientific">Myotis myotis</name>
    <name type="common">Greater mouse-eared bat</name>
    <name type="synonym">Vespertilio myotis</name>
    <dbReference type="NCBI Taxonomy" id="51298"/>
    <lineage>
        <taxon>Eukaryota</taxon>
        <taxon>Metazoa</taxon>
        <taxon>Chordata</taxon>
        <taxon>Craniata</taxon>
        <taxon>Vertebrata</taxon>
        <taxon>Euteleostomi</taxon>
        <taxon>Mammalia</taxon>
        <taxon>Eutheria</taxon>
        <taxon>Laurasiatheria</taxon>
        <taxon>Chiroptera</taxon>
        <taxon>Yangochiroptera</taxon>
        <taxon>Vespertilionidae</taxon>
        <taxon>Myotis</taxon>
    </lineage>
</organism>
<sequence>MASAWLEWTGRGSRLLLLLLLLWVSGLRGEDEEQMCLLEGSNLTISCLYTRQYASSLKAWQRVRSRGPPETLVRTDTRNADLNMAQAGRYLLEDDPTEVMFRVTVRELQRQDVGLYQCVIDLSPQTPVVLPPRIRLVPCEGLPPALALSELQVMAIVLTCGFVLNKGLVFSVLFVLLRKARTSGEPNPGEQQSHPSRS</sequence>
<evidence type="ECO:0000259" key="13">
    <source>
        <dbReference type="PROSITE" id="PS50835"/>
    </source>
</evidence>
<keyword evidence="8" id="KW-0675">Receptor</keyword>
<keyword evidence="4 12" id="KW-0732">Signal</keyword>
<feature type="transmembrane region" description="Helical" evidence="11">
    <location>
        <begin position="153"/>
        <end position="177"/>
    </location>
</feature>
<keyword evidence="6 11" id="KW-0472">Membrane</keyword>
<evidence type="ECO:0000256" key="2">
    <source>
        <dbReference type="ARBA" id="ARBA00022475"/>
    </source>
</evidence>
<dbReference type="InterPro" id="IPR036179">
    <property type="entry name" value="Ig-like_dom_sf"/>
</dbReference>
<dbReference type="VEuPathDB" id="HostDB:LOC118660631"/>
<name>A0A7J7WYN7_MYOMY</name>
<dbReference type="GO" id="GO:0070945">
    <property type="term" value="P:neutrophil-mediated killing of gram-negative bacterium"/>
    <property type="evidence" value="ECO:0007669"/>
    <property type="project" value="TreeGrafter"/>
</dbReference>
<dbReference type="AlphaFoldDB" id="A0A7J7WYN7"/>
<comment type="subcellular location">
    <subcellularLocation>
        <location evidence="1">Cell membrane</location>
        <topology evidence="1">Single-pass type I membrane protein</topology>
    </subcellularLocation>
</comment>
<evidence type="ECO:0000313" key="15">
    <source>
        <dbReference type="Proteomes" id="UP000527355"/>
    </source>
</evidence>